<dbReference type="EMBL" id="MRCA01000002">
    <property type="protein sequence ID" value="OKH15881.1"/>
    <property type="molecule type" value="Genomic_DNA"/>
</dbReference>
<sequence length="71" mass="8005">MGLPNSKVNLKAAKRNPVLENADYSIPIPTEHQTIPQRDRTDAYYIKVIEGWNPIVKLELNAPYRGRIGGC</sequence>
<name>A0A1U7H448_9CYAN</name>
<dbReference type="AlphaFoldDB" id="A0A1U7H448"/>
<protein>
    <submittedName>
        <fullName evidence="1">Uncharacterized protein</fullName>
    </submittedName>
</protein>
<reference evidence="1 2" key="1">
    <citation type="submission" date="2016-11" db="EMBL/GenBank/DDBJ databases">
        <title>Draft Genome Sequences of Nine Cyanobacterial Strains from Diverse Habitats.</title>
        <authorList>
            <person name="Zhu T."/>
            <person name="Hou S."/>
            <person name="Lu X."/>
            <person name="Hess W.R."/>
        </authorList>
    </citation>
    <scope>NUCLEOTIDE SEQUENCE [LARGE SCALE GENOMIC DNA]</scope>
    <source>
        <strain evidence="1 2">NIES-592</strain>
    </source>
</reference>
<organism evidence="1 2">
    <name type="scientific">Fischerella major NIES-592</name>
    <dbReference type="NCBI Taxonomy" id="210994"/>
    <lineage>
        <taxon>Bacteria</taxon>
        <taxon>Bacillati</taxon>
        <taxon>Cyanobacteriota</taxon>
        <taxon>Cyanophyceae</taxon>
        <taxon>Nostocales</taxon>
        <taxon>Hapalosiphonaceae</taxon>
        <taxon>Fischerella</taxon>
    </lineage>
</organism>
<gene>
    <name evidence="1" type="ORF">NIES592_05875</name>
</gene>
<keyword evidence="2" id="KW-1185">Reference proteome</keyword>
<accession>A0A1U7H448</accession>
<evidence type="ECO:0000313" key="2">
    <source>
        <dbReference type="Proteomes" id="UP000186391"/>
    </source>
</evidence>
<evidence type="ECO:0000313" key="1">
    <source>
        <dbReference type="EMBL" id="OKH15881.1"/>
    </source>
</evidence>
<comment type="caution">
    <text evidence="1">The sequence shown here is derived from an EMBL/GenBank/DDBJ whole genome shotgun (WGS) entry which is preliminary data.</text>
</comment>
<proteinExistence type="predicted"/>
<dbReference type="OrthoDB" id="516911at2"/>
<dbReference type="Proteomes" id="UP000186391">
    <property type="component" value="Unassembled WGS sequence"/>
</dbReference>